<evidence type="ECO:0000256" key="8">
    <source>
        <dbReference type="ARBA" id="ARBA00023125"/>
    </source>
</evidence>
<evidence type="ECO:0000256" key="7">
    <source>
        <dbReference type="ARBA" id="ARBA00023015"/>
    </source>
</evidence>
<dbReference type="Gene3D" id="3.30.160.60">
    <property type="entry name" value="Classic Zinc Finger"/>
    <property type="match status" value="2"/>
</dbReference>
<dbReference type="AlphaFoldDB" id="A0A2J8S1G7"/>
<evidence type="ECO:0000256" key="11">
    <source>
        <dbReference type="PROSITE-ProRule" id="PRU00042"/>
    </source>
</evidence>
<keyword evidence="10" id="KW-0539">Nucleus</keyword>
<keyword evidence="7" id="KW-0805">Transcription regulation</keyword>
<organism evidence="13">
    <name type="scientific">Pongo abelii</name>
    <name type="common">Sumatran orangutan</name>
    <name type="synonym">Pongo pygmaeus abelii</name>
    <dbReference type="NCBI Taxonomy" id="9601"/>
    <lineage>
        <taxon>Eukaryota</taxon>
        <taxon>Metazoa</taxon>
        <taxon>Chordata</taxon>
        <taxon>Craniata</taxon>
        <taxon>Vertebrata</taxon>
        <taxon>Euteleostomi</taxon>
        <taxon>Mammalia</taxon>
        <taxon>Eutheria</taxon>
        <taxon>Euarchontoglires</taxon>
        <taxon>Primates</taxon>
        <taxon>Haplorrhini</taxon>
        <taxon>Catarrhini</taxon>
        <taxon>Hominidae</taxon>
        <taxon>Pongo</taxon>
    </lineage>
</organism>
<keyword evidence="5 11" id="KW-0863">Zinc-finger</keyword>
<evidence type="ECO:0000256" key="10">
    <source>
        <dbReference type="ARBA" id="ARBA00023242"/>
    </source>
</evidence>
<reference evidence="13" key="1">
    <citation type="submission" date="2017-12" db="EMBL/GenBank/DDBJ databases">
        <title>High-resolution comparative analysis of great ape genomes.</title>
        <authorList>
            <person name="Pollen A."/>
            <person name="Hastie A."/>
            <person name="Hormozdiari F."/>
            <person name="Dougherty M."/>
            <person name="Liu R."/>
            <person name="Chaisson M."/>
            <person name="Hoppe E."/>
            <person name="Hill C."/>
            <person name="Pang A."/>
            <person name="Hillier L."/>
            <person name="Baker C."/>
            <person name="Armstrong J."/>
            <person name="Shendure J."/>
            <person name="Paten B."/>
            <person name="Wilson R."/>
            <person name="Chao H."/>
            <person name="Schneider V."/>
            <person name="Ventura M."/>
            <person name="Kronenberg Z."/>
            <person name="Murali S."/>
            <person name="Gordon D."/>
            <person name="Cantsilieris S."/>
            <person name="Munson K."/>
            <person name="Nelson B."/>
            <person name="Raja A."/>
            <person name="Underwood J."/>
            <person name="Diekhans M."/>
            <person name="Fiddes I."/>
            <person name="Haussler D."/>
            <person name="Eichler E."/>
        </authorList>
    </citation>
    <scope>NUCLEOTIDE SEQUENCE [LARGE SCALE GENOMIC DNA]</scope>
    <source>
        <strain evidence="13">Susie</strain>
    </source>
</reference>
<dbReference type="GO" id="GO:0003677">
    <property type="term" value="F:DNA binding"/>
    <property type="evidence" value="ECO:0007669"/>
    <property type="project" value="UniProtKB-KW"/>
</dbReference>
<protein>
    <submittedName>
        <fullName evidence="13">ZNF121 isoform 3</fullName>
    </submittedName>
</protein>
<sequence>MAEIHNGGELCDFMENGEIFSEHSCLNAHMGTENTGDTYDCDEYGENFPMLHNSAPTGETLSVLNQCRKAFSLTPNVHQRTWIGDKSFEYSDCEEAFVDQSHLQANRITHNGETLYEQKQCGRAFTYSTSHAVSVKMHTVEKPYECKECGK</sequence>
<dbReference type="InterPro" id="IPR050758">
    <property type="entry name" value="Znf_C2H2-type"/>
</dbReference>
<evidence type="ECO:0000259" key="12">
    <source>
        <dbReference type="PROSITE" id="PS50157"/>
    </source>
</evidence>
<evidence type="ECO:0000256" key="2">
    <source>
        <dbReference type="ARBA" id="ARBA00006991"/>
    </source>
</evidence>
<keyword evidence="6" id="KW-0862">Zinc</keyword>
<keyword evidence="3" id="KW-0479">Metal-binding</keyword>
<accession>A0A2J8S1G7</accession>
<keyword evidence="4" id="KW-0677">Repeat</keyword>
<dbReference type="InterPro" id="IPR013087">
    <property type="entry name" value="Znf_C2H2_type"/>
</dbReference>
<name>A0A2J8S1G7_PONAB</name>
<keyword evidence="8" id="KW-0238">DNA-binding</keyword>
<evidence type="ECO:0000256" key="5">
    <source>
        <dbReference type="ARBA" id="ARBA00022771"/>
    </source>
</evidence>
<evidence type="ECO:0000256" key="6">
    <source>
        <dbReference type="ARBA" id="ARBA00022833"/>
    </source>
</evidence>
<comment type="subcellular location">
    <subcellularLocation>
        <location evidence="1">Nucleus</location>
    </subcellularLocation>
</comment>
<comment type="caution">
    <text evidence="13">The sequence shown here is derived from an EMBL/GenBank/DDBJ whole genome shotgun (WGS) entry which is preliminary data.</text>
</comment>
<dbReference type="SUPFAM" id="SSF57667">
    <property type="entry name" value="beta-beta-alpha zinc fingers"/>
    <property type="match status" value="2"/>
</dbReference>
<dbReference type="InterPro" id="IPR036236">
    <property type="entry name" value="Znf_C2H2_sf"/>
</dbReference>
<dbReference type="PANTHER" id="PTHR23234:SF10">
    <property type="entry name" value="RIKEN CDNA 6720489N17 GENE-RELATED"/>
    <property type="match status" value="1"/>
</dbReference>
<keyword evidence="9" id="KW-0804">Transcription</keyword>
<evidence type="ECO:0000313" key="13">
    <source>
        <dbReference type="EMBL" id="PNJ14608.1"/>
    </source>
</evidence>
<dbReference type="PROSITE" id="PS50157">
    <property type="entry name" value="ZINC_FINGER_C2H2_2"/>
    <property type="match status" value="1"/>
</dbReference>
<dbReference type="EMBL" id="NDHI03003626">
    <property type="protein sequence ID" value="PNJ14608.1"/>
    <property type="molecule type" value="Genomic_DNA"/>
</dbReference>
<evidence type="ECO:0000256" key="9">
    <source>
        <dbReference type="ARBA" id="ARBA00023163"/>
    </source>
</evidence>
<dbReference type="GO" id="GO:0008270">
    <property type="term" value="F:zinc ion binding"/>
    <property type="evidence" value="ECO:0007669"/>
    <property type="project" value="UniProtKB-KW"/>
</dbReference>
<feature type="non-terminal residue" evidence="13">
    <location>
        <position position="151"/>
    </location>
</feature>
<evidence type="ECO:0000256" key="4">
    <source>
        <dbReference type="ARBA" id="ARBA00022737"/>
    </source>
</evidence>
<proteinExistence type="inferred from homology"/>
<dbReference type="PANTHER" id="PTHR23234">
    <property type="entry name" value="ZNF44 PROTEIN"/>
    <property type="match status" value="1"/>
</dbReference>
<evidence type="ECO:0000256" key="1">
    <source>
        <dbReference type="ARBA" id="ARBA00004123"/>
    </source>
</evidence>
<feature type="domain" description="C2H2-type" evidence="12">
    <location>
        <begin position="116"/>
        <end position="143"/>
    </location>
</feature>
<comment type="similarity">
    <text evidence="2">Belongs to the krueppel C2H2-type zinc-finger protein family.</text>
</comment>
<dbReference type="GO" id="GO:0005634">
    <property type="term" value="C:nucleus"/>
    <property type="evidence" value="ECO:0007669"/>
    <property type="project" value="UniProtKB-SubCell"/>
</dbReference>
<evidence type="ECO:0000256" key="3">
    <source>
        <dbReference type="ARBA" id="ARBA00022723"/>
    </source>
</evidence>
<gene>
    <name evidence="13" type="ORF">CR201_G0047172</name>
</gene>